<name>A0ABW1JH38_9ACTN</name>
<dbReference type="PANTHER" id="PTHR10491">
    <property type="entry name" value="DTDP-4-DEHYDRORHAMNOSE REDUCTASE"/>
    <property type="match status" value="1"/>
</dbReference>
<keyword evidence="5" id="KW-1185">Reference proteome</keyword>
<dbReference type="SUPFAM" id="SSF51735">
    <property type="entry name" value="NAD(P)-binding Rossmann-fold domains"/>
    <property type="match status" value="1"/>
</dbReference>
<evidence type="ECO:0000256" key="1">
    <source>
        <dbReference type="ARBA" id="ARBA00010944"/>
    </source>
</evidence>
<dbReference type="Gene3D" id="3.90.25.10">
    <property type="entry name" value="UDP-galactose 4-epimerase, domain 1"/>
    <property type="match status" value="1"/>
</dbReference>
<dbReference type="Proteomes" id="UP001596189">
    <property type="component" value="Unassembled WGS sequence"/>
</dbReference>
<dbReference type="EC" id="1.1.1.133" evidence="2"/>
<dbReference type="InterPro" id="IPR036291">
    <property type="entry name" value="NAD(P)-bd_dom_sf"/>
</dbReference>
<accession>A0ABW1JH38</accession>
<dbReference type="GO" id="GO:0008831">
    <property type="term" value="F:dTDP-4-dehydrorhamnose reductase activity"/>
    <property type="evidence" value="ECO:0007669"/>
    <property type="project" value="UniProtKB-EC"/>
</dbReference>
<keyword evidence="2 4" id="KW-0560">Oxidoreductase</keyword>
<dbReference type="InterPro" id="IPR005913">
    <property type="entry name" value="dTDP_dehydrorham_reduct"/>
</dbReference>
<dbReference type="RefSeq" id="WP_345715095.1">
    <property type="nucleotide sequence ID" value="NZ_BAABFP010000002.1"/>
</dbReference>
<dbReference type="NCBIfam" id="TIGR01214">
    <property type="entry name" value="rmlD"/>
    <property type="match status" value="1"/>
</dbReference>
<evidence type="ECO:0000313" key="5">
    <source>
        <dbReference type="Proteomes" id="UP001596189"/>
    </source>
</evidence>
<dbReference type="CDD" id="cd05254">
    <property type="entry name" value="dTDP_HR_like_SDR_e"/>
    <property type="match status" value="1"/>
</dbReference>
<comment type="pathway">
    <text evidence="2">Carbohydrate biosynthesis; dTDP-L-rhamnose biosynthesis.</text>
</comment>
<evidence type="ECO:0000256" key="2">
    <source>
        <dbReference type="RuleBase" id="RU364082"/>
    </source>
</evidence>
<comment type="caution">
    <text evidence="4">The sequence shown here is derived from an EMBL/GenBank/DDBJ whole genome shotgun (WGS) entry which is preliminary data.</text>
</comment>
<sequence length="287" mass="29757">MADGATDRWLVVGAAGMLGTDVVAALTASGRTVTSVGSRELDVTDAAACVEQVAGHDVVVNCAAWTAVDDAETQEGPAFAVNALGAAHLGIACRRSGARLVQVSTDYVFDGTASEPYAEDAPMAPRSAYGRTKGAGEWAARAEHADVLVVRTAWLYGAAGRCFPKTIAGALTQRDTLDVVADQVGQPTWTVDVARVVVDLLTHEAPAGTYHATSSGRGSWHEFAQEVARAAGADPQRVRPTTSAAFVRPAPRPAFSVLGHGALVRAGVEPIGDWRERFAAAAPTVLA</sequence>
<evidence type="ECO:0000259" key="3">
    <source>
        <dbReference type="Pfam" id="PF04321"/>
    </source>
</evidence>
<reference evidence="5" key="1">
    <citation type="journal article" date="2019" name="Int. J. Syst. Evol. Microbiol.">
        <title>The Global Catalogue of Microorganisms (GCM) 10K type strain sequencing project: providing services to taxonomists for standard genome sequencing and annotation.</title>
        <authorList>
            <consortium name="The Broad Institute Genomics Platform"/>
            <consortium name="The Broad Institute Genome Sequencing Center for Infectious Disease"/>
            <person name="Wu L."/>
            <person name="Ma J."/>
        </authorList>
    </citation>
    <scope>NUCLEOTIDE SEQUENCE [LARGE SCALE GENOMIC DNA]</scope>
    <source>
        <strain evidence="5">KACC 14249</strain>
    </source>
</reference>
<gene>
    <name evidence="4" type="primary">rfbD</name>
    <name evidence="4" type="ORF">ACFQDO_13835</name>
</gene>
<organism evidence="4 5">
    <name type="scientific">Angustibacter luteus</name>
    <dbReference type="NCBI Taxonomy" id="658456"/>
    <lineage>
        <taxon>Bacteria</taxon>
        <taxon>Bacillati</taxon>
        <taxon>Actinomycetota</taxon>
        <taxon>Actinomycetes</taxon>
        <taxon>Kineosporiales</taxon>
        <taxon>Kineosporiaceae</taxon>
    </lineage>
</organism>
<dbReference type="Pfam" id="PF04321">
    <property type="entry name" value="RmlD_sub_bind"/>
    <property type="match status" value="1"/>
</dbReference>
<comment type="similarity">
    <text evidence="1 2">Belongs to the dTDP-4-dehydrorhamnose reductase family.</text>
</comment>
<dbReference type="Gene3D" id="3.40.50.720">
    <property type="entry name" value="NAD(P)-binding Rossmann-like Domain"/>
    <property type="match status" value="1"/>
</dbReference>
<evidence type="ECO:0000313" key="4">
    <source>
        <dbReference type="EMBL" id="MFC6008212.1"/>
    </source>
</evidence>
<keyword evidence="2" id="KW-0521">NADP</keyword>
<feature type="domain" description="RmlD-like substrate binding" evidence="3">
    <location>
        <begin position="10"/>
        <end position="281"/>
    </location>
</feature>
<protein>
    <recommendedName>
        <fullName evidence="2">dTDP-4-dehydrorhamnose reductase</fullName>
        <ecNumber evidence="2">1.1.1.133</ecNumber>
    </recommendedName>
</protein>
<dbReference type="EMBL" id="JBHSRD010000004">
    <property type="protein sequence ID" value="MFC6008212.1"/>
    <property type="molecule type" value="Genomic_DNA"/>
</dbReference>
<comment type="function">
    <text evidence="2">Catalyzes the reduction of dTDP-6-deoxy-L-lyxo-4-hexulose to yield dTDP-L-rhamnose.</text>
</comment>
<dbReference type="PANTHER" id="PTHR10491:SF4">
    <property type="entry name" value="METHIONINE ADENOSYLTRANSFERASE 2 SUBUNIT BETA"/>
    <property type="match status" value="1"/>
</dbReference>
<proteinExistence type="inferred from homology"/>
<dbReference type="InterPro" id="IPR029903">
    <property type="entry name" value="RmlD-like-bd"/>
</dbReference>